<dbReference type="AlphaFoldDB" id="A0A0F9V562"/>
<reference evidence="2" key="1">
    <citation type="journal article" date="2015" name="Nature">
        <title>Complex archaea that bridge the gap between prokaryotes and eukaryotes.</title>
        <authorList>
            <person name="Spang A."/>
            <person name="Saw J.H."/>
            <person name="Jorgensen S.L."/>
            <person name="Zaremba-Niedzwiedzka K."/>
            <person name="Martijn J."/>
            <person name="Lind A.E."/>
            <person name="van Eijk R."/>
            <person name="Schleper C."/>
            <person name="Guy L."/>
            <person name="Ettema T.J."/>
        </authorList>
    </citation>
    <scope>NUCLEOTIDE SEQUENCE</scope>
</reference>
<keyword evidence="1" id="KW-0472">Membrane</keyword>
<feature type="transmembrane region" description="Helical" evidence="1">
    <location>
        <begin position="273"/>
        <end position="290"/>
    </location>
</feature>
<dbReference type="EMBL" id="LAZR01000041">
    <property type="protein sequence ID" value="KKO00356.1"/>
    <property type="molecule type" value="Genomic_DNA"/>
</dbReference>
<keyword evidence="1" id="KW-0812">Transmembrane</keyword>
<name>A0A0F9V562_9ZZZZ</name>
<gene>
    <name evidence="2" type="ORF">LCGC14_0127740</name>
</gene>
<evidence type="ECO:0000313" key="2">
    <source>
        <dbReference type="EMBL" id="KKO00356.1"/>
    </source>
</evidence>
<comment type="caution">
    <text evidence="2">The sequence shown here is derived from an EMBL/GenBank/DDBJ whole genome shotgun (WGS) entry which is preliminary data.</text>
</comment>
<accession>A0A0F9V562</accession>
<protein>
    <recommendedName>
        <fullName evidence="3">DUF4350 domain-containing protein</fullName>
    </recommendedName>
</protein>
<proteinExistence type="predicted"/>
<evidence type="ECO:0008006" key="3">
    <source>
        <dbReference type="Google" id="ProtNLM"/>
    </source>
</evidence>
<sequence>MGKRSKIILSLLVTVLIGIIVTEIVRPRPINWRPSYTSISKIPFGCYVLFNELPSIFPDSEIEKVKKSVYDVLIENDSTTISNYVMINDYIYLDEQETNQVLKYVENGNQVFIASSNFTGQLADTLNIEISQQYDIQEDSVKASFSNQSFKKEHFYFARGVDPAYFTSVDTVNTEILGHIQFKTLTFLENETEEIKTRTNFIKTSFGKGSFIINTLPIAYSNYYVLGENSNYSVQSFSYLKDHLLYWDDYKKSGRKVITSPMRFVLNQPALKWSYYLLIVGLLLFVIFKAKREQRIIPIIKPLENSSVEFAKTVGSLYHQHRDYNNLNDKKITYFLTYIRNRYYVNTTVLDEKLITQLSAKAGKSTEETKILIEFILSLKNKPTHTEQDSLTLAQKINTFKQSYGR</sequence>
<evidence type="ECO:0000256" key="1">
    <source>
        <dbReference type="SAM" id="Phobius"/>
    </source>
</evidence>
<keyword evidence="1" id="KW-1133">Transmembrane helix</keyword>
<organism evidence="2">
    <name type="scientific">marine sediment metagenome</name>
    <dbReference type="NCBI Taxonomy" id="412755"/>
    <lineage>
        <taxon>unclassified sequences</taxon>
        <taxon>metagenomes</taxon>
        <taxon>ecological metagenomes</taxon>
    </lineage>
</organism>